<keyword evidence="1" id="KW-0472">Membrane</keyword>
<protein>
    <recommendedName>
        <fullName evidence="4">DoxX family protein</fullName>
    </recommendedName>
</protein>
<dbReference type="RefSeq" id="WP_015883249.1">
    <property type="nucleotide sequence ID" value="NC_012669.1"/>
</dbReference>
<accession>C5BYA9</accession>
<reference evidence="2 3" key="1">
    <citation type="journal article" date="2009" name="Stand. Genomic Sci.">
        <title>Complete genome sequence of Beutenbergia cavernae type strain (HKI 0122).</title>
        <authorList>
            <person name="Land M."/>
            <person name="Pukall R."/>
            <person name="Abt B."/>
            <person name="Goker M."/>
            <person name="Rohde M."/>
            <person name="Glavina Del Rio T."/>
            <person name="Tice H."/>
            <person name="Copeland A."/>
            <person name="Cheng J.F."/>
            <person name="Lucas S."/>
            <person name="Chen F."/>
            <person name="Nolan M."/>
            <person name="Bruce D."/>
            <person name="Goodwin L."/>
            <person name="Pitluck S."/>
            <person name="Ivanova N."/>
            <person name="Mavromatis K."/>
            <person name="Ovchinnikova G."/>
            <person name="Pati A."/>
            <person name="Chen A."/>
            <person name="Palaniappan K."/>
            <person name="Hauser L."/>
            <person name="Chang Y.J."/>
            <person name="Jefferies C.C."/>
            <person name="Saunders E."/>
            <person name="Brettin T."/>
            <person name="Detter J.C."/>
            <person name="Han C."/>
            <person name="Chain P."/>
            <person name="Bristow J."/>
            <person name="Eisen J.A."/>
            <person name="Markowitz V."/>
            <person name="Hugenholtz P."/>
            <person name="Kyrpides N.C."/>
            <person name="Klenk H.P."/>
            <person name="Lapidus A."/>
        </authorList>
    </citation>
    <scope>NUCLEOTIDE SEQUENCE [LARGE SCALE GENOMIC DNA]</scope>
    <source>
        <strain evidence="3">ATCC BAA-8 / DSM 12333 / NBRC 16432</strain>
    </source>
</reference>
<gene>
    <name evidence="2" type="ordered locus">Bcav_2764</name>
</gene>
<feature type="transmembrane region" description="Helical" evidence="1">
    <location>
        <begin position="70"/>
        <end position="95"/>
    </location>
</feature>
<evidence type="ECO:0000256" key="1">
    <source>
        <dbReference type="SAM" id="Phobius"/>
    </source>
</evidence>
<evidence type="ECO:0000313" key="3">
    <source>
        <dbReference type="Proteomes" id="UP000007962"/>
    </source>
</evidence>
<dbReference type="OrthoDB" id="3267263at2"/>
<evidence type="ECO:0000313" key="2">
    <source>
        <dbReference type="EMBL" id="ACQ81009.1"/>
    </source>
</evidence>
<name>C5BYA9_BEUC1</name>
<dbReference type="EMBL" id="CP001618">
    <property type="protein sequence ID" value="ACQ81009.1"/>
    <property type="molecule type" value="Genomic_DNA"/>
</dbReference>
<keyword evidence="1" id="KW-0812">Transmembrane</keyword>
<dbReference type="KEGG" id="bcv:Bcav_2764"/>
<proteinExistence type="predicted"/>
<organism evidence="2 3">
    <name type="scientific">Beutenbergia cavernae (strain ATCC BAA-8 / DSM 12333 / CCUG 43141 / JCM 11478 / NBRC 16432 / NCIMB 13614 / HKI 0122)</name>
    <dbReference type="NCBI Taxonomy" id="471853"/>
    <lineage>
        <taxon>Bacteria</taxon>
        <taxon>Bacillati</taxon>
        <taxon>Actinomycetota</taxon>
        <taxon>Actinomycetes</taxon>
        <taxon>Micrococcales</taxon>
        <taxon>Beutenbergiaceae</taxon>
        <taxon>Beutenbergia</taxon>
    </lineage>
</organism>
<dbReference type="eggNOG" id="ENOG5032S5B">
    <property type="taxonomic scope" value="Bacteria"/>
</dbReference>
<dbReference type="HOGENOM" id="CLU_119494_0_0_11"/>
<dbReference type="STRING" id="471853.Bcav_2764"/>
<keyword evidence="1" id="KW-1133">Transmembrane helix</keyword>
<sequence length="139" mass="14355">MAFALRRIPPRVAAGAFILNSGLGKSSLDAETAAHLHAQAVRAFPQLKDIDPKEFGKLLSAAEIGLGGALLLPFVPSGLAGLGLAGFSGALLWMYHKTPGATVDGVRPTPSGIGLAKDVFMLGIGLGLLVDVATTRKRR</sequence>
<dbReference type="AlphaFoldDB" id="C5BYA9"/>
<feature type="transmembrane region" description="Helical" evidence="1">
    <location>
        <begin position="115"/>
        <end position="134"/>
    </location>
</feature>
<dbReference type="Proteomes" id="UP000007962">
    <property type="component" value="Chromosome"/>
</dbReference>
<evidence type="ECO:0008006" key="4">
    <source>
        <dbReference type="Google" id="ProtNLM"/>
    </source>
</evidence>
<keyword evidence="3" id="KW-1185">Reference proteome</keyword>